<reference evidence="1 2" key="1">
    <citation type="submission" date="2017-11" db="EMBL/GenBank/DDBJ databases">
        <title>Complete genome of a free-living desiccation-tolerant cyanobacterium and its photosynthetic adaptation to extreme terrestrial habitat.</title>
        <authorList>
            <person name="Shang J."/>
        </authorList>
    </citation>
    <scope>NUCLEOTIDE SEQUENCE [LARGE SCALE GENOMIC DNA]</scope>
    <source>
        <strain evidence="1 2">CCNUN1</strain>
    </source>
</reference>
<protein>
    <submittedName>
        <fullName evidence="1">Uncharacterized protein</fullName>
    </submittedName>
</protein>
<accession>A0A2K8T758</accession>
<name>A0A2K8T758_9NOSO</name>
<sequence>MCMIHFCIPNSVLIMAYTSPTSIAKRSHPVVTQQQLDNWLNHD</sequence>
<proteinExistence type="predicted"/>
<dbReference type="AlphaFoldDB" id="A0A2K8T758"/>
<dbReference type="KEGG" id="nfl:COO91_09056"/>
<dbReference type="Proteomes" id="UP000232003">
    <property type="component" value="Chromosome"/>
</dbReference>
<dbReference type="EMBL" id="CP024785">
    <property type="protein sequence ID" value="AUB42905.1"/>
    <property type="molecule type" value="Genomic_DNA"/>
</dbReference>
<evidence type="ECO:0000313" key="1">
    <source>
        <dbReference type="EMBL" id="AUB42905.1"/>
    </source>
</evidence>
<organism evidence="1 2">
    <name type="scientific">Nostoc flagelliforme CCNUN1</name>
    <dbReference type="NCBI Taxonomy" id="2038116"/>
    <lineage>
        <taxon>Bacteria</taxon>
        <taxon>Bacillati</taxon>
        <taxon>Cyanobacteriota</taxon>
        <taxon>Cyanophyceae</taxon>
        <taxon>Nostocales</taxon>
        <taxon>Nostocaceae</taxon>
        <taxon>Nostoc</taxon>
    </lineage>
</organism>
<gene>
    <name evidence="1" type="ORF">COO91_09056</name>
</gene>
<evidence type="ECO:0000313" key="2">
    <source>
        <dbReference type="Proteomes" id="UP000232003"/>
    </source>
</evidence>
<keyword evidence="2" id="KW-1185">Reference proteome</keyword>